<name>A0A388TAK9_TERA1</name>
<accession>A0A388TAK9</accession>
<evidence type="ECO:0000313" key="3">
    <source>
        <dbReference type="Proteomes" id="UP000269352"/>
    </source>
</evidence>
<proteinExistence type="predicted"/>
<keyword evidence="3" id="KW-1185">Reference proteome</keyword>
<feature type="region of interest" description="Disordered" evidence="1">
    <location>
        <begin position="515"/>
        <end position="552"/>
    </location>
</feature>
<evidence type="ECO:0000256" key="1">
    <source>
        <dbReference type="SAM" id="MobiDB-lite"/>
    </source>
</evidence>
<protein>
    <submittedName>
        <fullName evidence="2">Uncharacterized protein</fullName>
    </submittedName>
</protein>
<dbReference type="EMBL" id="BGZN01000019">
    <property type="protein sequence ID" value="GBR73765.1"/>
    <property type="molecule type" value="Genomic_DNA"/>
</dbReference>
<sequence length="791" mass="86213">MGEIMGNAALQNALLQTQKHISLGKISGNTIQKPDCLDTINDSIKISINAFLGEEHELVLLRDDLELELEPENVADIIQFANQLKENGIKNLAALEAAAGTSSSPNTTSTENVPEKLIPLLDAFKVTTLTELNAAAKNLGFDDAAELENAIEKGNFTPKEIENIRANLAEMLASGEDVKTLIQASSVKTIFSILANTNDLEASEIMRIIKENKTFLHEIGKNITSPDPVKQAAAQRMSPKTPAKNQLETISQLYRDGKITKAQADTLAAWSANQTLTREQQEILNNTPKDIRKQFNAAREQDLRTAEAEGNTEYLQAAREADAKNRDNAENWGFKDLASEFDANFKLADNAINTIAAQRNASERAAVAGLSNLDPTSSASGNINTLLGGGVSDSLSAAQPDLAARLQGEVDSLKNLDEKILELTEQGHKELAEILRSVSEKIRGALQALENIIADNNAQPEDIPPQFAPEAVLESIKKDIAFLENLVDQHSGSTDTSPAYPQDTSRLRSLAGLQSMTASSESGPAPSTPSTSSLRQAQGAQQPGKALPADAQTKQREFIASIRQTIEQNVSFSENIAETSSNAALAAETILPDSFYSGIPLALKKDLAVFLPYLRKEAQRIAAEKYDENVQEQNRQENLEQETHDEAVRLMTPFARMVMQGIITLDDYQTGKKAKPDSARETAREAARKTNFALLDLNALYPDLPIAEQDILRDAFTAALQKLPAQDLLKAANQYRSLPSFQQQALLRVLENRLTDIDTADLKRLAAQIPELNNAVQGELAKRGELTPTNI</sequence>
<comment type="caution">
    <text evidence="2">The sequence shown here is derived from an EMBL/GenBank/DDBJ whole genome shotgun (WGS) entry which is preliminary data.</text>
</comment>
<reference evidence="2 3" key="1">
    <citation type="journal article" date="2019" name="ISME J.">
        <title>Genome analyses of uncultured TG2/ZB3 bacteria in 'Margulisbacteria' specifically attached to ectosymbiotic spirochetes of protists in the termite gut.</title>
        <authorList>
            <person name="Utami Y.D."/>
            <person name="Kuwahara H."/>
            <person name="Igai K."/>
            <person name="Murakami T."/>
            <person name="Sugaya K."/>
            <person name="Morikawa T."/>
            <person name="Nagura Y."/>
            <person name="Yuki M."/>
            <person name="Deevong P."/>
            <person name="Inoue T."/>
            <person name="Kihara K."/>
            <person name="Lo N."/>
            <person name="Yamada A."/>
            <person name="Ohkuma M."/>
            <person name="Hongoh Y."/>
        </authorList>
    </citation>
    <scope>NUCLEOTIDE SEQUENCE [LARGE SCALE GENOMIC DNA]</scope>
    <source>
        <strain evidence="2">NkOx7-01</strain>
    </source>
</reference>
<organism evidence="2 3">
    <name type="scientific">Termititenax aidoneus</name>
    <dbReference type="NCBI Taxonomy" id="2218524"/>
    <lineage>
        <taxon>Bacteria</taxon>
        <taxon>Bacillati</taxon>
        <taxon>Candidatus Margulisiibacteriota</taxon>
        <taxon>Candidatus Termititenacia</taxon>
        <taxon>Candidatus Termititenacales</taxon>
        <taxon>Candidatus Termititenacaceae</taxon>
        <taxon>Candidatus Termititenax</taxon>
    </lineage>
</organism>
<feature type="compositionally biased region" description="Low complexity" evidence="1">
    <location>
        <begin position="517"/>
        <end position="533"/>
    </location>
</feature>
<dbReference type="Proteomes" id="UP000269352">
    <property type="component" value="Unassembled WGS sequence"/>
</dbReference>
<gene>
    <name evidence="2" type="ORF">NO1_1068</name>
</gene>
<dbReference type="AlphaFoldDB" id="A0A388TAK9"/>
<evidence type="ECO:0000313" key="2">
    <source>
        <dbReference type="EMBL" id="GBR73765.1"/>
    </source>
</evidence>